<name>A0ABS1GG39_9AQUI</name>
<dbReference type="EMBL" id="JAACYA010000001">
    <property type="protein sequence ID" value="MBK3331791.1"/>
    <property type="molecule type" value="Genomic_DNA"/>
</dbReference>
<gene>
    <name evidence="1" type="ORF">GWK41_01765</name>
</gene>
<protein>
    <submittedName>
        <fullName evidence="1">Uncharacterized protein</fullName>
    </submittedName>
</protein>
<evidence type="ECO:0000313" key="1">
    <source>
        <dbReference type="EMBL" id="MBK3331791.1"/>
    </source>
</evidence>
<sequence length="74" mass="8710">MFVEIEDNVYLNPDKIVAVELITVSSEPYGETYQWVFYTDSPGEKSVFYGKMFDSREDALHWFDNVRYSIGKKN</sequence>
<keyword evidence="2" id="KW-1185">Reference proteome</keyword>
<proteinExistence type="predicted"/>
<accession>A0ABS1GG39</accession>
<comment type="caution">
    <text evidence="1">The sequence shown here is derived from an EMBL/GenBank/DDBJ whole genome shotgun (WGS) entry which is preliminary data.</text>
</comment>
<dbReference type="RefSeq" id="WP_200673194.1">
    <property type="nucleotide sequence ID" value="NZ_JAACYA010000001.1"/>
</dbReference>
<dbReference type="Proteomes" id="UP000772812">
    <property type="component" value="Unassembled WGS sequence"/>
</dbReference>
<organism evidence="1 2">
    <name type="scientific">Persephonella atlantica</name>
    <dbReference type="NCBI Taxonomy" id="2699429"/>
    <lineage>
        <taxon>Bacteria</taxon>
        <taxon>Pseudomonadati</taxon>
        <taxon>Aquificota</taxon>
        <taxon>Aquificia</taxon>
        <taxon>Aquificales</taxon>
        <taxon>Hydrogenothermaceae</taxon>
        <taxon>Persephonella</taxon>
    </lineage>
</organism>
<evidence type="ECO:0000313" key="2">
    <source>
        <dbReference type="Proteomes" id="UP000772812"/>
    </source>
</evidence>
<reference evidence="1 2" key="1">
    <citation type="journal article" date="2021" name="Syst. Appl. Microbiol.">
        <title>Persephonella atlantica sp. nov.: How to adapt to physico-chemical gradients in high temperature hydrothermal habitats.</title>
        <authorList>
            <person name="Francois D.X."/>
            <person name="Godfroy A."/>
            <person name="Mathien C."/>
            <person name="Aube J."/>
            <person name="Cathalot C."/>
            <person name="Lesongeur F."/>
            <person name="L'Haridon S."/>
            <person name="Philippon X."/>
            <person name="Roussel E.G."/>
        </authorList>
    </citation>
    <scope>NUCLEOTIDE SEQUENCE [LARGE SCALE GENOMIC DNA]</scope>
    <source>
        <strain evidence="1 2">MO1340</strain>
    </source>
</reference>